<reference evidence="2" key="1">
    <citation type="submission" date="2017-02" db="EMBL/GenBank/DDBJ databases">
        <authorList>
            <person name="Varghese N."/>
            <person name="Submissions S."/>
        </authorList>
    </citation>
    <scope>NUCLEOTIDE SEQUENCE [LARGE SCALE GENOMIC DNA]</scope>
    <source>
        <strain evidence="2">ATCC 51222</strain>
    </source>
</reference>
<dbReference type="EMBL" id="FUWW01000019">
    <property type="protein sequence ID" value="SJZ75135.1"/>
    <property type="molecule type" value="Genomic_DNA"/>
</dbReference>
<evidence type="ECO:0000313" key="1">
    <source>
        <dbReference type="EMBL" id="SJZ75135.1"/>
    </source>
</evidence>
<dbReference type="Proteomes" id="UP000190657">
    <property type="component" value="Unassembled WGS sequence"/>
</dbReference>
<proteinExistence type="predicted"/>
<gene>
    <name evidence="1" type="ORF">SAMN02745114_01502</name>
</gene>
<evidence type="ECO:0000313" key="2">
    <source>
        <dbReference type="Proteomes" id="UP000190657"/>
    </source>
</evidence>
<sequence length="62" mass="7447">MKEYPTYEEMMSEEEPEQYANYVDICCNWEEMDEDEYESKLDSLDEGLRNLALDSISDQTDY</sequence>
<keyword evidence="2" id="KW-1185">Reference proteome</keyword>
<accession>A0A1T4N7N1</accession>
<protein>
    <submittedName>
        <fullName evidence="1">Uncharacterized protein</fullName>
    </submittedName>
</protein>
<name>A0A1T4N7N1_9FIRM</name>
<dbReference type="AlphaFoldDB" id="A0A1T4N7N1"/>
<dbReference type="RefSeq" id="WP_078768954.1">
    <property type="nucleotide sequence ID" value="NZ_FUWW01000019.1"/>
</dbReference>
<organism evidence="1 2">
    <name type="scientific">Eubacterium coprostanoligenes</name>
    <dbReference type="NCBI Taxonomy" id="290054"/>
    <lineage>
        <taxon>Bacteria</taxon>
        <taxon>Bacillati</taxon>
        <taxon>Bacillota</taxon>
        <taxon>Clostridia</taxon>
        <taxon>Eubacteriales</taxon>
        <taxon>Eubacteriaceae</taxon>
        <taxon>Eubacterium</taxon>
    </lineage>
</organism>